<gene>
    <name evidence="1" type="ORF">SO802_003201</name>
</gene>
<evidence type="ECO:0000313" key="2">
    <source>
        <dbReference type="Proteomes" id="UP001459277"/>
    </source>
</evidence>
<sequence length="163" mass="19124">MTSVGIKALTYPSLMANRRDGDHHNNDDGDDVNNTVLTRVEFLEFRKETRDENQQFLKKSRQIIGKIEQKIATLLARKSSHNNNVEYIQRRISNYKKIPFFGGDMCKLDFINWCTIHQLRHGGVLTWLDPNSTREMAMSKEKERWLGEGIFDPCQWRDHLGEK</sequence>
<evidence type="ECO:0000313" key="1">
    <source>
        <dbReference type="EMBL" id="KAL0016132.1"/>
    </source>
</evidence>
<accession>A0AAW2DZF8</accession>
<dbReference type="AlphaFoldDB" id="A0AAW2DZF8"/>
<keyword evidence="2" id="KW-1185">Reference proteome</keyword>
<reference evidence="1 2" key="1">
    <citation type="submission" date="2024-01" db="EMBL/GenBank/DDBJ databases">
        <title>A telomere-to-telomere, gap-free genome of sweet tea (Lithocarpus litseifolius).</title>
        <authorList>
            <person name="Zhou J."/>
        </authorList>
    </citation>
    <scope>NUCLEOTIDE SEQUENCE [LARGE SCALE GENOMIC DNA]</scope>
    <source>
        <strain evidence="1">Zhou-2022a</strain>
        <tissue evidence="1">Leaf</tissue>
    </source>
</reference>
<dbReference type="EMBL" id="JAZDWU010000001">
    <property type="protein sequence ID" value="KAL0016132.1"/>
    <property type="molecule type" value="Genomic_DNA"/>
</dbReference>
<name>A0AAW2DZF8_9ROSI</name>
<dbReference type="Proteomes" id="UP001459277">
    <property type="component" value="Unassembled WGS sequence"/>
</dbReference>
<comment type="caution">
    <text evidence="1">The sequence shown here is derived from an EMBL/GenBank/DDBJ whole genome shotgun (WGS) entry which is preliminary data.</text>
</comment>
<protein>
    <submittedName>
        <fullName evidence="1">Uncharacterized protein</fullName>
    </submittedName>
</protein>
<proteinExistence type="predicted"/>
<organism evidence="1 2">
    <name type="scientific">Lithocarpus litseifolius</name>
    <dbReference type="NCBI Taxonomy" id="425828"/>
    <lineage>
        <taxon>Eukaryota</taxon>
        <taxon>Viridiplantae</taxon>
        <taxon>Streptophyta</taxon>
        <taxon>Embryophyta</taxon>
        <taxon>Tracheophyta</taxon>
        <taxon>Spermatophyta</taxon>
        <taxon>Magnoliopsida</taxon>
        <taxon>eudicotyledons</taxon>
        <taxon>Gunneridae</taxon>
        <taxon>Pentapetalae</taxon>
        <taxon>rosids</taxon>
        <taxon>fabids</taxon>
        <taxon>Fagales</taxon>
        <taxon>Fagaceae</taxon>
        <taxon>Lithocarpus</taxon>
    </lineage>
</organism>